<evidence type="ECO:0000256" key="2">
    <source>
        <dbReference type="ARBA" id="ARBA00012909"/>
    </source>
</evidence>
<keyword evidence="5 6" id="KW-0456">Lyase</keyword>
<dbReference type="NCBIfam" id="NF011645">
    <property type="entry name" value="PRK15063.1"/>
    <property type="match status" value="1"/>
</dbReference>
<evidence type="ECO:0000259" key="8">
    <source>
        <dbReference type="Pfam" id="PF01274"/>
    </source>
</evidence>
<gene>
    <name evidence="9" type="ORF">RFH988_LOCUS7263</name>
</gene>
<protein>
    <recommendedName>
        <fullName evidence="2 6">Isocitrate lyase</fullName>
    </recommendedName>
</protein>
<dbReference type="GO" id="GO:0004451">
    <property type="term" value="F:isocitrate lyase activity"/>
    <property type="evidence" value="ECO:0007669"/>
    <property type="project" value="InterPro"/>
</dbReference>
<dbReference type="Gene3D" id="3.20.20.360">
    <property type="entry name" value="Malate synthase, domain 3"/>
    <property type="match status" value="1"/>
</dbReference>
<evidence type="ECO:0000256" key="5">
    <source>
        <dbReference type="ARBA" id="ARBA00023239"/>
    </source>
</evidence>
<dbReference type="NCBIfam" id="TIGR01346">
    <property type="entry name" value="isocit_lyase"/>
    <property type="match status" value="1"/>
</dbReference>
<dbReference type="GO" id="GO:0006099">
    <property type="term" value="P:tricarboxylic acid cycle"/>
    <property type="evidence" value="ECO:0007669"/>
    <property type="project" value="UniProtKB-KW"/>
</dbReference>
<dbReference type="Pfam" id="PF01274">
    <property type="entry name" value="MS_TIM-barrel"/>
    <property type="match status" value="1"/>
</dbReference>
<dbReference type="OrthoDB" id="4078635at2759"/>
<comment type="caution">
    <text evidence="9">The sequence shown here is derived from an EMBL/GenBank/DDBJ whole genome shotgun (WGS) entry which is preliminary data.</text>
</comment>
<dbReference type="Gene3D" id="3.20.20.60">
    <property type="entry name" value="Phosphoenolpyruvate-binding domains"/>
    <property type="match status" value="1"/>
</dbReference>
<dbReference type="InterPro" id="IPR006254">
    <property type="entry name" value="Isocitrate_lyase"/>
</dbReference>
<dbReference type="FunFam" id="3.20.20.60:FF:000005">
    <property type="entry name" value="Isocitrate lyase"/>
    <property type="match status" value="1"/>
</dbReference>
<reference evidence="9" key="1">
    <citation type="submission" date="2021-02" db="EMBL/GenBank/DDBJ databases">
        <authorList>
            <person name="Nowell W R."/>
        </authorList>
    </citation>
    <scope>NUCLEOTIDE SEQUENCE</scope>
</reference>
<dbReference type="InterPro" id="IPR040442">
    <property type="entry name" value="Pyrv_kinase-like_dom_sf"/>
</dbReference>
<dbReference type="InterPro" id="IPR046363">
    <property type="entry name" value="MS_N_TIM-barrel_dom"/>
</dbReference>
<dbReference type="InterPro" id="IPR001465">
    <property type="entry name" value="Malate_synthase_TIM"/>
</dbReference>
<evidence type="ECO:0000256" key="3">
    <source>
        <dbReference type="ARBA" id="ARBA00022435"/>
    </source>
</evidence>
<dbReference type="Proteomes" id="UP000663882">
    <property type="component" value="Unassembled WGS sequence"/>
</dbReference>
<dbReference type="SUPFAM" id="SSF51645">
    <property type="entry name" value="Malate synthase G"/>
    <property type="match status" value="1"/>
</dbReference>
<dbReference type="PANTHER" id="PTHR21631:SF3">
    <property type="entry name" value="BIFUNCTIONAL GLYOXYLATE CYCLE PROTEIN"/>
    <property type="match status" value="1"/>
</dbReference>
<dbReference type="InterPro" id="IPR011076">
    <property type="entry name" value="Malate_synth_sf"/>
</dbReference>
<evidence type="ECO:0000256" key="7">
    <source>
        <dbReference type="SAM" id="MobiDB-lite"/>
    </source>
</evidence>
<dbReference type="InterPro" id="IPR015813">
    <property type="entry name" value="Pyrv/PenolPyrv_kinase-like_dom"/>
</dbReference>
<evidence type="ECO:0000256" key="4">
    <source>
        <dbReference type="ARBA" id="ARBA00022532"/>
    </source>
</evidence>
<feature type="region of interest" description="Disordered" evidence="7">
    <location>
        <begin position="423"/>
        <end position="443"/>
    </location>
</feature>
<dbReference type="InterPro" id="IPR039556">
    <property type="entry name" value="ICL/PEPM"/>
</dbReference>
<dbReference type="InterPro" id="IPR018523">
    <property type="entry name" value="Isocitrate_lyase_ph_CS"/>
</dbReference>
<keyword evidence="3" id="KW-0329">Glyoxylate bypass</keyword>
<evidence type="ECO:0000313" key="10">
    <source>
        <dbReference type="Proteomes" id="UP000663882"/>
    </source>
</evidence>
<evidence type="ECO:0000313" key="9">
    <source>
        <dbReference type="EMBL" id="CAF0866851.1"/>
    </source>
</evidence>
<dbReference type="PANTHER" id="PTHR21631">
    <property type="entry name" value="ISOCITRATE LYASE/MALATE SYNTHASE"/>
    <property type="match status" value="1"/>
</dbReference>
<proteinExistence type="inferred from homology"/>
<feature type="domain" description="Malate synthase TIM barrel" evidence="8">
    <location>
        <begin position="547"/>
        <end position="584"/>
    </location>
</feature>
<comment type="similarity">
    <text evidence="6">Belongs to the isocitrate lyase/PEP mutase superfamily. Isocitrate lyase family.</text>
</comment>
<keyword evidence="4" id="KW-0816">Tricarboxylic acid cycle</keyword>
<dbReference type="EMBL" id="CAJNOO010000228">
    <property type="protein sequence ID" value="CAF0866851.1"/>
    <property type="molecule type" value="Genomic_DNA"/>
</dbReference>
<dbReference type="PROSITE" id="PS00161">
    <property type="entry name" value="ISOCITRATE_LYASE"/>
    <property type="match status" value="1"/>
</dbReference>
<evidence type="ECO:0000256" key="1">
    <source>
        <dbReference type="ARBA" id="ARBA00004793"/>
    </source>
</evidence>
<dbReference type="AlphaFoldDB" id="A0A813X9J7"/>
<evidence type="ECO:0000256" key="6">
    <source>
        <dbReference type="PIRNR" id="PIRNR001362"/>
    </source>
</evidence>
<dbReference type="SUPFAM" id="SSF51621">
    <property type="entry name" value="Phosphoenolpyruvate/pyruvate domain"/>
    <property type="match status" value="1"/>
</dbReference>
<dbReference type="Pfam" id="PF00463">
    <property type="entry name" value="ICL"/>
    <property type="match status" value="2"/>
</dbReference>
<dbReference type="GO" id="GO:0006097">
    <property type="term" value="P:glyoxylate cycle"/>
    <property type="evidence" value="ECO:0007669"/>
    <property type="project" value="UniProtKB-KW"/>
</dbReference>
<organism evidence="9 10">
    <name type="scientific">Rotaria sordida</name>
    <dbReference type="NCBI Taxonomy" id="392033"/>
    <lineage>
        <taxon>Eukaryota</taxon>
        <taxon>Metazoa</taxon>
        <taxon>Spiralia</taxon>
        <taxon>Gnathifera</taxon>
        <taxon>Rotifera</taxon>
        <taxon>Eurotatoria</taxon>
        <taxon>Bdelloidea</taxon>
        <taxon>Philodinida</taxon>
        <taxon>Philodinidae</taxon>
        <taxon>Rotaria</taxon>
    </lineage>
</organism>
<dbReference type="GO" id="GO:0004474">
    <property type="term" value="F:malate synthase activity"/>
    <property type="evidence" value="ECO:0007669"/>
    <property type="project" value="InterPro"/>
</dbReference>
<comment type="pathway">
    <text evidence="1">Carbohydrate metabolism; glyoxylate cycle; (S)-malate from isocitrate: step 1/2.</text>
</comment>
<sequence length="584" mass="65156">MLNRAFYELVRSAPKGRWNGIQRHYGPEDVYRLRSGVQIEYTLATIGANKLWKLLETEPYVHALGAITGNQAMQMVRAGLRAIYLSGWQVAADGNTAGSMYPDQSLYPSNSGPELARRINKTLERASQIENSEGGTKRDWFVPIVADAEAGFGGPLNCFEIMNAYIEAGAAAVHFEDQLAAEKKCGHLSGKVLIPNSAHLRNLNAGRLAADVCGVPTVIVSRTDAESAMLLTSDVDEGDREFIDTAAGRTPEGFFRLKKGTGVKHCIKRSLATAPFSDLLWWETSTPNLENAKIFAEAIQKEFPGKMMAYNCSPSFNWRANLSPEAIAKFQNELGAMGYKFQFITLAGFHSLNFGMFELARKYKDRGMAAYSELQQAEFEAEKHGYTAVRHQREVGTGYFDLVTMAAAREKPSTIALTKSTEAKQFQENTQSVPGDSPSVRSQATINQPYARRIQHLNLFYRNFSGTPKDLQDRRVEITGPCDRKMVINALNSGAKTYMADFEDSTTPTWRNLIEGQKNLFDAIRGEISYQDPQTRKQYELNSKPAVLMVRPRGWHLPELHVKVDSEPMSGSIFDFDVYVFNNA</sequence>
<dbReference type="CDD" id="cd00377">
    <property type="entry name" value="ICL_PEPM"/>
    <property type="match status" value="1"/>
</dbReference>
<accession>A0A813X9J7</accession>
<name>A0A813X9J7_9BILA</name>